<dbReference type="Pfam" id="PF00078">
    <property type="entry name" value="RVT_1"/>
    <property type="match status" value="1"/>
</dbReference>
<evidence type="ECO:0000313" key="2">
    <source>
        <dbReference type="Proteomes" id="UP000504635"/>
    </source>
</evidence>
<dbReference type="OrthoDB" id="6761369at2759"/>
<accession>A0A6J2X7B6</accession>
<dbReference type="SUPFAM" id="SSF56672">
    <property type="entry name" value="DNA/RNA polymerases"/>
    <property type="match status" value="1"/>
</dbReference>
<dbReference type="InterPro" id="IPR000477">
    <property type="entry name" value="RT_dom"/>
</dbReference>
<feature type="domain" description="Reverse transcriptase" evidence="1">
    <location>
        <begin position="296"/>
        <end position="383"/>
    </location>
</feature>
<dbReference type="InParanoid" id="A0A6J2X7B6"/>
<dbReference type="Proteomes" id="UP000504635">
    <property type="component" value="Unplaced"/>
</dbReference>
<dbReference type="GO" id="GO:0071897">
    <property type="term" value="P:DNA biosynthetic process"/>
    <property type="evidence" value="ECO:0007669"/>
    <property type="project" value="UniProtKB-ARBA"/>
</dbReference>
<protein>
    <submittedName>
        <fullName evidence="3">Uncharacterized protein LOC115875768</fullName>
    </submittedName>
</protein>
<dbReference type="InterPro" id="IPR043502">
    <property type="entry name" value="DNA/RNA_pol_sf"/>
</dbReference>
<dbReference type="CDD" id="cd01650">
    <property type="entry name" value="RT_nLTR_like"/>
    <property type="match status" value="1"/>
</dbReference>
<name>A0A6J2X7B6_SITOR</name>
<dbReference type="RefSeq" id="XP_030747133.1">
    <property type="nucleotide sequence ID" value="XM_030891273.1"/>
</dbReference>
<gene>
    <name evidence="3" type="primary">LOC115875768</name>
</gene>
<reference evidence="3" key="1">
    <citation type="submission" date="2025-08" db="UniProtKB">
        <authorList>
            <consortium name="RefSeq"/>
        </authorList>
    </citation>
    <scope>IDENTIFICATION</scope>
    <source>
        <tissue evidence="3">Gonads</tissue>
    </source>
</reference>
<dbReference type="KEGG" id="soy:115875768"/>
<proteinExistence type="predicted"/>
<keyword evidence="2" id="KW-1185">Reference proteome</keyword>
<evidence type="ECO:0000259" key="1">
    <source>
        <dbReference type="Pfam" id="PF00078"/>
    </source>
</evidence>
<dbReference type="AlphaFoldDB" id="A0A6J2X7B6"/>
<dbReference type="GeneID" id="115875768"/>
<sequence>MAITVRPKYSCIKKPSKRKVINTAKLADPNIRSELGLRISETLTRATDTESDDPEHIWINIRDAIQSECEKSLGETVRCNKDWFRDKDEEIESALQLKRKAHAGLVNNPECRQAQKHFATAKHEAQKTIRAAKNSWWKSKVNEIQAYADNNDSRRFFQALREVYGPVNSFSLIRDVNGQLLKDDTEIRHRWKEHFWLVLNQNSNIDQEIYYLLPQYDAANFLSVPLTRKEIADAIASLKNNKATGKDSIPAEIYKALTPELMPHLENLFTVIWERESVPQDFRDSIIISLYKNKGDKTECGNYRGISLLAVAGKILEKIIINRMMPYVDKLIPDFQSGFRPRRSTVNMVFCLRQIQEKTIEQQQNVHFAFIDITKALDTVNRDAL</sequence>
<dbReference type="PANTHER" id="PTHR19446">
    <property type="entry name" value="REVERSE TRANSCRIPTASES"/>
    <property type="match status" value="1"/>
</dbReference>
<evidence type="ECO:0000313" key="3">
    <source>
        <dbReference type="RefSeq" id="XP_030747133.1"/>
    </source>
</evidence>
<organism evidence="2 3">
    <name type="scientific">Sitophilus oryzae</name>
    <name type="common">Rice weevil</name>
    <name type="synonym">Curculio oryzae</name>
    <dbReference type="NCBI Taxonomy" id="7048"/>
    <lineage>
        <taxon>Eukaryota</taxon>
        <taxon>Metazoa</taxon>
        <taxon>Ecdysozoa</taxon>
        <taxon>Arthropoda</taxon>
        <taxon>Hexapoda</taxon>
        <taxon>Insecta</taxon>
        <taxon>Pterygota</taxon>
        <taxon>Neoptera</taxon>
        <taxon>Endopterygota</taxon>
        <taxon>Coleoptera</taxon>
        <taxon>Polyphaga</taxon>
        <taxon>Cucujiformia</taxon>
        <taxon>Curculionidae</taxon>
        <taxon>Dryophthorinae</taxon>
        <taxon>Sitophilus</taxon>
    </lineage>
</organism>